<protein>
    <recommendedName>
        <fullName evidence="3">Proteasome subunit alpha type</fullName>
    </recommendedName>
</protein>
<dbReference type="PROSITE" id="PS51475">
    <property type="entry name" value="PROTEASOME_ALPHA_2"/>
    <property type="match status" value="1"/>
</dbReference>
<dbReference type="InterPro" id="IPR023332">
    <property type="entry name" value="Proteasome_alpha-type"/>
</dbReference>
<dbReference type="FunFam" id="3.60.20.10:FF:000063">
    <property type="entry name" value="Proteasome subunit alpha type"/>
    <property type="match status" value="1"/>
</dbReference>
<dbReference type="SUPFAM" id="SSF56235">
    <property type="entry name" value="N-terminal nucleophile aminohydrolases (Ntn hydrolases)"/>
    <property type="match status" value="1"/>
</dbReference>
<keyword evidence="3" id="KW-0539">Nucleus</keyword>
<dbReference type="Proteomes" id="UP000324800">
    <property type="component" value="Unassembled WGS sequence"/>
</dbReference>
<proteinExistence type="inferred from homology"/>
<dbReference type="PANTHER" id="PTHR11599">
    <property type="entry name" value="PROTEASOME SUBUNIT ALPHA/BETA"/>
    <property type="match status" value="1"/>
</dbReference>
<evidence type="ECO:0000259" key="4">
    <source>
        <dbReference type="PROSITE" id="PS00388"/>
    </source>
</evidence>
<feature type="domain" description="Proteasome alpha-type subunits" evidence="4">
    <location>
        <begin position="6"/>
        <end position="28"/>
    </location>
</feature>
<organism evidence="5 6">
    <name type="scientific">Streblomastix strix</name>
    <dbReference type="NCBI Taxonomy" id="222440"/>
    <lineage>
        <taxon>Eukaryota</taxon>
        <taxon>Metamonada</taxon>
        <taxon>Preaxostyla</taxon>
        <taxon>Oxymonadida</taxon>
        <taxon>Streblomastigidae</taxon>
        <taxon>Streblomastix</taxon>
    </lineage>
</organism>
<evidence type="ECO:0000313" key="6">
    <source>
        <dbReference type="Proteomes" id="UP000324800"/>
    </source>
</evidence>
<dbReference type="Pfam" id="PF00227">
    <property type="entry name" value="Proteasome"/>
    <property type="match status" value="1"/>
</dbReference>
<evidence type="ECO:0000256" key="3">
    <source>
        <dbReference type="RuleBase" id="RU000551"/>
    </source>
</evidence>
<dbReference type="GO" id="GO:0006511">
    <property type="term" value="P:ubiquitin-dependent protein catabolic process"/>
    <property type="evidence" value="ECO:0007669"/>
    <property type="project" value="InterPro"/>
</dbReference>
<gene>
    <name evidence="5" type="ORF">EZS28_010539</name>
</gene>
<comment type="subunit">
    <text evidence="3">The 26S proteasome consists of a 20S proteasome core and two 19S regulatory subunits.</text>
</comment>
<comment type="similarity">
    <text evidence="2 3">Belongs to the peptidase T1A family.</text>
</comment>
<comment type="caution">
    <text evidence="5">The sequence shown here is derived from an EMBL/GenBank/DDBJ whole genome shotgun (WGS) entry which is preliminary data.</text>
</comment>
<comment type="subcellular location">
    <subcellularLocation>
        <location evidence="3">Cytoplasm</location>
    </subcellularLocation>
    <subcellularLocation>
        <location evidence="3">Nucleus</location>
    </subcellularLocation>
</comment>
<evidence type="ECO:0000256" key="1">
    <source>
        <dbReference type="ARBA" id="ARBA00022942"/>
    </source>
</evidence>
<evidence type="ECO:0000256" key="2">
    <source>
        <dbReference type="PROSITE-ProRule" id="PRU00808"/>
    </source>
</evidence>
<dbReference type="InterPro" id="IPR001353">
    <property type="entry name" value="Proteasome_sua/b"/>
</dbReference>
<dbReference type="GO" id="GO:0005634">
    <property type="term" value="C:nucleus"/>
    <property type="evidence" value="ECO:0007669"/>
    <property type="project" value="UniProtKB-SubCell"/>
</dbReference>
<dbReference type="EMBL" id="SNRW01002092">
    <property type="protein sequence ID" value="KAA6393933.1"/>
    <property type="molecule type" value="Genomic_DNA"/>
</dbReference>
<dbReference type="GO" id="GO:0019773">
    <property type="term" value="C:proteasome core complex, alpha-subunit complex"/>
    <property type="evidence" value="ECO:0007669"/>
    <property type="project" value="UniProtKB-UniRule"/>
</dbReference>
<dbReference type="OrthoDB" id="431557at2759"/>
<evidence type="ECO:0000313" key="5">
    <source>
        <dbReference type="EMBL" id="KAA6393933.1"/>
    </source>
</evidence>
<dbReference type="Pfam" id="PF10584">
    <property type="entry name" value="Proteasome_A_N"/>
    <property type="match status" value="1"/>
</dbReference>
<dbReference type="PROSITE" id="PS00388">
    <property type="entry name" value="PROTEASOME_ALPHA_1"/>
    <property type="match status" value="1"/>
</dbReference>
<sequence>MHRTQYDSDVTVWSPQGRIYQIEYAMEAVKQGSACAAAKSETHCVIAAFKRVETQKKIYKIDDQIGVAVSGLNADARNLTHFMKEECLVYKFNNEAHIPVSRLVLRVADQAQERTLGEGPRPFGVGLLVAGVDKTGPRIFQADPSGNYTEYYAQTLGAKSQAVKTYLERHYKKFTNASLPQLIAHVVSALQASSPDEDLDANTLALAHVGIGEQFKEYTPEEVTEILARVKTFNPTTSEFEIDNQNALIANQ</sequence>
<reference evidence="5 6" key="1">
    <citation type="submission" date="2019-03" db="EMBL/GenBank/DDBJ databases">
        <title>Single cell metagenomics reveals metabolic interactions within the superorganism composed of flagellate Streblomastix strix and complex community of Bacteroidetes bacteria on its surface.</title>
        <authorList>
            <person name="Treitli S.C."/>
            <person name="Kolisko M."/>
            <person name="Husnik F."/>
            <person name="Keeling P."/>
            <person name="Hampl V."/>
        </authorList>
    </citation>
    <scope>NUCLEOTIDE SEQUENCE [LARGE SCALE GENOMIC DNA]</scope>
    <source>
        <strain evidence="5">ST1C</strain>
    </source>
</reference>
<dbReference type="Gene3D" id="3.60.20.10">
    <property type="entry name" value="Glutamine Phosphoribosylpyrophosphate, subunit 1, domain 1"/>
    <property type="match status" value="1"/>
</dbReference>
<dbReference type="InterPro" id="IPR029055">
    <property type="entry name" value="Ntn_hydrolases_N"/>
</dbReference>
<dbReference type="InterPro" id="IPR000426">
    <property type="entry name" value="Proteasome_asu_N"/>
</dbReference>
<keyword evidence="3" id="KW-0963">Cytoplasm</keyword>
<dbReference type="GO" id="GO:0005737">
    <property type="term" value="C:cytoplasm"/>
    <property type="evidence" value="ECO:0007669"/>
    <property type="project" value="UniProtKB-SubCell"/>
</dbReference>
<accession>A0A5J4WGW9</accession>
<dbReference type="SMART" id="SM00948">
    <property type="entry name" value="Proteasome_A_N"/>
    <property type="match status" value="1"/>
</dbReference>
<keyword evidence="1 2" id="KW-0647">Proteasome</keyword>
<name>A0A5J4WGW9_9EUKA</name>
<dbReference type="AlphaFoldDB" id="A0A5J4WGW9"/>
<dbReference type="InterPro" id="IPR050115">
    <property type="entry name" value="Proteasome_alpha"/>
</dbReference>